<accession>A0ABY7FL64</accession>
<feature type="signal peptide" evidence="11">
    <location>
        <begin position="1"/>
        <end position="26"/>
    </location>
</feature>
<feature type="chain" id="PRO_5046762094" evidence="11">
    <location>
        <begin position="27"/>
        <end position="248"/>
    </location>
</feature>
<keyword evidence="4" id="KW-0929">Antimicrobial</keyword>
<dbReference type="Pfam" id="PF02014">
    <property type="entry name" value="Reeler"/>
    <property type="match status" value="1"/>
</dbReference>
<evidence type="ECO:0000256" key="4">
    <source>
        <dbReference type="ARBA" id="ARBA00022529"/>
    </source>
</evidence>
<keyword evidence="6 11" id="KW-0732">Signal</keyword>
<dbReference type="CDD" id="cd08544">
    <property type="entry name" value="Reeler"/>
    <property type="match status" value="1"/>
</dbReference>
<keyword evidence="7" id="KW-0391">Immunity</keyword>
<evidence type="ECO:0000256" key="3">
    <source>
        <dbReference type="ARBA" id="ARBA00022525"/>
    </source>
</evidence>
<dbReference type="InterPro" id="IPR051237">
    <property type="entry name" value="Ferric-chelate_Red/DefProt"/>
</dbReference>
<evidence type="ECO:0000256" key="5">
    <source>
        <dbReference type="ARBA" id="ARBA00022588"/>
    </source>
</evidence>
<evidence type="ECO:0000313" key="13">
    <source>
        <dbReference type="EMBL" id="WAR22882.1"/>
    </source>
</evidence>
<comment type="subcellular location">
    <subcellularLocation>
        <location evidence="1">Secreted</location>
    </subcellularLocation>
</comment>
<dbReference type="Gene3D" id="2.60.40.4060">
    <property type="entry name" value="Reeler domain"/>
    <property type="match status" value="1"/>
</dbReference>
<reference evidence="13" key="1">
    <citation type="submission" date="2022-11" db="EMBL/GenBank/DDBJ databases">
        <title>Centuries of genome instability and evolution in soft-shell clam transmissible cancer (bioRxiv).</title>
        <authorList>
            <person name="Hart S.F.M."/>
            <person name="Yonemitsu M.A."/>
            <person name="Giersch R.M."/>
            <person name="Beal B.F."/>
            <person name="Arriagada G."/>
            <person name="Davis B.W."/>
            <person name="Ostrander E.A."/>
            <person name="Goff S.P."/>
            <person name="Metzger M.J."/>
        </authorList>
    </citation>
    <scope>NUCLEOTIDE SEQUENCE</scope>
    <source>
        <strain evidence="13">MELC-2E11</strain>
        <tissue evidence="13">Siphon/mantle</tissue>
    </source>
</reference>
<protein>
    <submittedName>
        <fullName evidence="13">DFP-like protein</fullName>
    </submittedName>
</protein>
<dbReference type="InterPro" id="IPR002861">
    <property type="entry name" value="Reeler_dom"/>
</dbReference>
<keyword evidence="10" id="KW-0472">Membrane</keyword>
<evidence type="ECO:0000256" key="7">
    <source>
        <dbReference type="ARBA" id="ARBA00022859"/>
    </source>
</evidence>
<name>A0ABY7FL64_MYAAR</name>
<dbReference type="Proteomes" id="UP001164746">
    <property type="component" value="Chromosome 13"/>
</dbReference>
<gene>
    <name evidence="13" type="ORF">MAR_036551</name>
</gene>
<feature type="transmembrane region" description="Helical" evidence="10">
    <location>
        <begin position="225"/>
        <end position="244"/>
    </location>
</feature>
<keyword evidence="5" id="KW-0399">Innate immunity</keyword>
<evidence type="ECO:0000256" key="2">
    <source>
        <dbReference type="ARBA" id="ARBA00008501"/>
    </source>
</evidence>
<evidence type="ECO:0000256" key="9">
    <source>
        <dbReference type="SAM" id="MobiDB-lite"/>
    </source>
</evidence>
<dbReference type="InterPro" id="IPR042307">
    <property type="entry name" value="Reeler_sf"/>
</dbReference>
<keyword evidence="14" id="KW-1185">Reference proteome</keyword>
<comment type="similarity">
    <text evidence="2">Belongs to the insect defense protein family.</text>
</comment>
<keyword evidence="3" id="KW-0964">Secreted</keyword>
<evidence type="ECO:0000256" key="8">
    <source>
        <dbReference type="ARBA" id="ARBA00023022"/>
    </source>
</evidence>
<feature type="domain" description="Reelin" evidence="12">
    <location>
        <begin position="38"/>
        <end position="173"/>
    </location>
</feature>
<evidence type="ECO:0000256" key="10">
    <source>
        <dbReference type="SAM" id="Phobius"/>
    </source>
</evidence>
<keyword evidence="10" id="KW-1133">Transmembrane helix</keyword>
<dbReference type="PANTHER" id="PTHR45828:SF9">
    <property type="entry name" value="CELL WALL INTEGRITY AND STRESS RESPONSE COMPONENT 4-LIKE-RELATED"/>
    <property type="match status" value="1"/>
</dbReference>
<keyword evidence="8" id="KW-0044">Antibiotic</keyword>
<evidence type="ECO:0000313" key="14">
    <source>
        <dbReference type="Proteomes" id="UP001164746"/>
    </source>
</evidence>
<feature type="region of interest" description="Disordered" evidence="9">
    <location>
        <begin position="200"/>
        <end position="224"/>
    </location>
</feature>
<evidence type="ECO:0000256" key="11">
    <source>
        <dbReference type="SAM" id="SignalP"/>
    </source>
</evidence>
<evidence type="ECO:0000259" key="12">
    <source>
        <dbReference type="Pfam" id="PF02014"/>
    </source>
</evidence>
<organism evidence="13 14">
    <name type="scientific">Mya arenaria</name>
    <name type="common">Soft-shell clam</name>
    <dbReference type="NCBI Taxonomy" id="6604"/>
    <lineage>
        <taxon>Eukaryota</taxon>
        <taxon>Metazoa</taxon>
        <taxon>Spiralia</taxon>
        <taxon>Lophotrochozoa</taxon>
        <taxon>Mollusca</taxon>
        <taxon>Bivalvia</taxon>
        <taxon>Autobranchia</taxon>
        <taxon>Heteroconchia</taxon>
        <taxon>Euheterodonta</taxon>
        <taxon>Imparidentia</taxon>
        <taxon>Neoheterodontei</taxon>
        <taxon>Myida</taxon>
        <taxon>Myoidea</taxon>
        <taxon>Myidae</taxon>
        <taxon>Mya</taxon>
    </lineage>
</organism>
<sequence>MSDMASLVRLITQSVLLASVWHVTTGYKTGTPPSAHVCREMFPEGHHFDSQIREPPFKITTSSTVYKTSYDKIRVKIEALHGYFIRGVFLQARRSDCTHKEPVGVFKLPDALTQKHFKLVNCLNQSASAVTHRAYNVEKPISKTEVEWYSPSQNAGHVFFVATIAKEQDIFWTGVTSDVIRHLDTNAELNKCHFQKLIDPPNINTTPRPFPPDEKTTTPKSQSPGLAPSGVVLLGAVALISFLLKTCN</sequence>
<evidence type="ECO:0000256" key="6">
    <source>
        <dbReference type="ARBA" id="ARBA00022729"/>
    </source>
</evidence>
<keyword evidence="10" id="KW-0812">Transmembrane</keyword>
<dbReference type="PANTHER" id="PTHR45828">
    <property type="entry name" value="CYTOCHROME B561/FERRIC REDUCTASE TRANSMEMBRANE"/>
    <property type="match status" value="1"/>
</dbReference>
<proteinExistence type="inferred from homology"/>
<evidence type="ECO:0000256" key="1">
    <source>
        <dbReference type="ARBA" id="ARBA00004613"/>
    </source>
</evidence>
<dbReference type="EMBL" id="CP111024">
    <property type="protein sequence ID" value="WAR22882.1"/>
    <property type="molecule type" value="Genomic_DNA"/>
</dbReference>